<feature type="non-terminal residue" evidence="1">
    <location>
        <position position="128"/>
    </location>
</feature>
<accession>X0S455</accession>
<evidence type="ECO:0000313" key="1">
    <source>
        <dbReference type="EMBL" id="GAF75858.1"/>
    </source>
</evidence>
<comment type="caution">
    <text evidence="1">The sequence shown here is derived from an EMBL/GenBank/DDBJ whole genome shotgun (WGS) entry which is preliminary data.</text>
</comment>
<sequence length="128" mass="15086">MRFILGVLHHWFAHSIHKFWVAWYLNKLAFKLIWRSIVHDLSKYGWTETKHFARTIHKLNNTTYGTDEYFALIASVQPALDHHYAKNQHHPEYWPDGISDMGAIDEIEMVCDWCAACKKHKDGNPVHS</sequence>
<protein>
    <submittedName>
        <fullName evidence="1">Uncharacterized protein</fullName>
    </submittedName>
</protein>
<gene>
    <name evidence="1" type="ORF">S01H1_13439</name>
</gene>
<dbReference type="InterPro" id="IPR043721">
    <property type="entry name" value="DUF5662"/>
</dbReference>
<reference evidence="1" key="1">
    <citation type="journal article" date="2014" name="Front. Microbiol.">
        <title>High frequency of phylogenetically diverse reductive dehalogenase-homologous genes in deep subseafloor sedimentary metagenomes.</title>
        <authorList>
            <person name="Kawai M."/>
            <person name="Futagami T."/>
            <person name="Toyoda A."/>
            <person name="Takaki Y."/>
            <person name="Nishi S."/>
            <person name="Hori S."/>
            <person name="Arai W."/>
            <person name="Tsubouchi T."/>
            <person name="Morono Y."/>
            <person name="Uchiyama I."/>
            <person name="Ito T."/>
            <person name="Fujiyama A."/>
            <person name="Inagaki F."/>
            <person name="Takami H."/>
        </authorList>
    </citation>
    <scope>NUCLEOTIDE SEQUENCE</scope>
    <source>
        <strain evidence="1">Expedition CK06-06</strain>
    </source>
</reference>
<dbReference type="AlphaFoldDB" id="X0S455"/>
<organism evidence="1">
    <name type="scientific">marine sediment metagenome</name>
    <dbReference type="NCBI Taxonomy" id="412755"/>
    <lineage>
        <taxon>unclassified sequences</taxon>
        <taxon>metagenomes</taxon>
        <taxon>ecological metagenomes</taxon>
    </lineage>
</organism>
<proteinExistence type="predicted"/>
<dbReference type="EMBL" id="BARS01006934">
    <property type="protein sequence ID" value="GAF75858.1"/>
    <property type="molecule type" value="Genomic_DNA"/>
</dbReference>
<dbReference type="Pfam" id="PF18907">
    <property type="entry name" value="DUF5662"/>
    <property type="match status" value="1"/>
</dbReference>
<name>X0S455_9ZZZZ</name>